<dbReference type="PANTHER" id="PTHR43740">
    <property type="entry name" value="LEUCYL-TRNA SYNTHETASE"/>
    <property type="match status" value="1"/>
</dbReference>
<dbReference type="CDD" id="cd00812">
    <property type="entry name" value="LeuRS_core"/>
    <property type="match status" value="1"/>
</dbReference>
<dbReference type="EC" id="6.1.1.4" evidence="2"/>
<evidence type="ECO:0000259" key="10">
    <source>
        <dbReference type="Pfam" id="PF00133"/>
    </source>
</evidence>
<keyword evidence="6 8" id="KW-0648">Protein biosynthesis</keyword>
<sequence length="442" mass="51694">MKADFYCAVMFPYPSAAGLHLGHYYNYAIIDSYCRWLRHRGTTVFQPFGYDAFGLPAENYARKVGRDPADVTYENIEQFRRQTDRMNTCFEERLITCGPSYVKWTQWLFTRLHERGMAYKAWGEVNWCPSCETVLANEQIIDGHCERCGSAVERRDMNQWYFRITDYRDRLIANLDRIDMPESTKRMQRAWLAELRDWCVSRQRTWGCPIPVEGETDTLDTFVDSSFYYLRYLTDSDTEFLPEGCYQPVDLYVGGAEHACMHLIYTRFIHMVLFDMGIVPQEEPFRKVIHQGVIRKDGAKMSKSKGNAVSPDDYDPDELRLYLMFIGPYSEGGEWSDEHIIGQRRFLSRMRRWLESRGSDRIDLSASEDQVDRDVRAFKFNKVVSGFMEFYNRHKHVRPDEDTPRRIEALLRVFAPGFRAGTQSARGGCCSRPDPCGRSRSP</sequence>
<dbReference type="OrthoDB" id="9810365at2"/>
<evidence type="ECO:0000256" key="9">
    <source>
        <dbReference type="SAM" id="MobiDB-lite"/>
    </source>
</evidence>
<reference evidence="11 12" key="1">
    <citation type="journal article" date="2019" name="Syst. Appl. Microbiol.">
        <title>Microvirga tunisiensis sp. nov., a root nodule symbiotic bacterium isolated from Lupinus micranthus and L. luteus grown in Northern Tunisia.</title>
        <authorList>
            <person name="Msaddak A."/>
            <person name="Rejili M."/>
            <person name="Duran D."/>
            <person name="Mars M."/>
            <person name="Palacios J.M."/>
            <person name="Ruiz-Argueso T."/>
            <person name="Rey L."/>
            <person name="Imperial J."/>
        </authorList>
    </citation>
    <scope>NUCLEOTIDE SEQUENCE [LARGE SCALE GENOMIC DNA]</scope>
    <source>
        <strain evidence="11 12">Lmie10</strain>
    </source>
</reference>
<dbReference type="PROSITE" id="PS00178">
    <property type="entry name" value="AA_TRNA_LIGASE_I"/>
    <property type="match status" value="1"/>
</dbReference>
<dbReference type="GO" id="GO:0004823">
    <property type="term" value="F:leucine-tRNA ligase activity"/>
    <property type="evidence" value="ECO:0007669"/>
    <property type="project" value="UniProtKB-EC"/>
</dbReference>
<dbReference type="Gene3D" id="1.10.730.10">
    <property type="entry name" value="Isoleucyl-tRNA Synthetase, Domain 1"/>
    <property type="match status" value="1"/>
</dbReference>
<evidence type="ECO:0000256" key="1">
    <source>
        <dbReference type="ARBA" id="ARBA00005594"/>
    </source>
</evidence>
<keyword evidence="4 8" id="KW-0547">Nucleotide-binding</keyword>
<dbReference type="Pfam" id="PF00133">
    <property type="entry name" value="tRNA-synt_1"/>
    <property type="match status" value="2"/>
</dbReference>
<dbReference type="InterPro" id="IPR014729">
    <property type="entry name" value="Rossmann-like_a/b/a_fold"/>
</dbReference>
<proteinExistence type="inferred from homology"/>
<organism evidence="11 12">
    <name type="scientific">Microvirga tunisiensis</name>
    <dbReference type="NCBI Taxonomy" id="2108360"/>
    <lineage>
        <taxon>Bacteria</taxon>
        <taxon>Pseudomonadati</taxon>
        <taxon>Pseudomonadota</taxon>
        <taxon>Alphaproteobacteria</taxon>
        <taxon>Hyphomicrobiales</taxon>
        <taxon>Methylobacteriaceae</taxon>
        <taxon>Microvirga</taxon>
    </lineage>
</organism>
<comment type="caution">
    <text evidence="11">The sequence shown here is derived from an EMBL/GenBank/DDBJ whole genome shotgun (WGS) entry which is preliminary data.</text>
</comment>
<evidence type="ECO:0000256" key="6">
    <source>
        <dbReference type="ARBA" id="ARBA00022917"/>
    </source>
</evidence>
<protein>
    <recommendedName>
        <fullName evidence="2">leucine--tRNA ligase</fullName>
        <ecNumber evidence="2">6.1.1.4</ecNumber>
    </recommendedName>
</protein>
<dbReference type="InterPro" id="IPR002300">
    <property type="entry name" value="aa-tRNA-synth_Ia"/>
</dbReference>
<dbReference type="SUPFAM" id="SSF52374">
    <property type="entry name" value="Nucleotidylyl transferase"/>
    <property type="match status" value="1"/>
</dbReference>
<keyword evidence="7 8" id="KW-0030">Aminoacyl-tRNA synthetase</keyword>
<evidence type="ECO:0000256" key="7">
    <source>
        <dbReference type="ARBA" id="ARBA00023146"/>
    </source>
</evidence>
<dbReference type="GO" id="GO:0005524">
    <property type="term" value="F:ATP binding"/>
    <property type="evidence" value="ECO:0007669"/>
    <property type="project" value="UniProtKB-KW"/>
</dbReference>
<evidence type="ECO:0000256" key="2">
    <source>
        <dbReference type="ARBA" id="ARBA00013164"/>
    </source>
</evidence>
<dbReference type="AlphaFoldDB" id="A0A5N7MWG2"/>
<dbReference type="InterPro" id="IPR002302">
    <property type="entry name" value="Leu-tRNA-ligase"/>
</dbReference>
<dbReference type="Gene3D" id="3.40.50.620">
    <property type="entry name" value="HUPs"/>
    <property type="match status" value="2"/>
</dbReference>
<dbReference type="GO" id="GO:0006429">
    <property type="term" value="P:leucyl-tRNA aminoacylation"/>
    <property type="evidence" value="ECO:0007669"/>
    <property type="project" value="InterPro"/>
</dbReference>
<keyword evidence="5 8" id="KW-0067">ATP-binding</keyword>
<evidence type="ECO:0000256" key="8">
    <source>
        <dbReference type="RuleBase" id="RU363035"/>
    </source>
</evidence>
<feature type="domain" description="Aminoacyl-tRNA synthetase class Ia" evidence="10">
    <location>
        <begin position="215"/>
        <end position="329"/>
    </location>
</feature>
<keyword evidence="3 8" id="KW-0436">Ligase</keyword>
<dbReference type="RefSeq" id="WP_152718446.1">
    <property type="nucleotide sequence ID" value="NZ_VOSJ01000639.1"/>
</dbReference>
<gene>
    <name evidence="11" type="ORF">FS320_41805</name>
</gene>
<evidence type="ECO:0000256" key="3">
    <source>
        <dbReference type="ARBA" id="ARBA00022598"/>
    </source>
</evidence>
<dbReference type="InterPro" id="IPR001412">
    <property type="entry name" value="aa-tRNA-synth_I_CS"/>
</dbReference>
<dbReference type="PRINTS" id="PR00985">
    <property type="entry name" value="TRNASYNTHLEU"/>
</dbReference>
<keyword evidence="12" id="KW-1185">Reference proteome</keyword>
<name>A0A5N7MWG2_9HYPH</name>
<evidence type="ECO:0000313" key="11">
    <source>
        <dbReference type="EMBL" id="MPR31248.1"/>
    </source>
</evidence>
<dbReference type="Proteomes" id="UP000403266">
    <property type="component" value="Unassembled WGS sequence"/>
</dbReference>
<evidence type="ECO:0000256" key="5">
    <source>
        <dbReference type="ARBA" id="ARBA00022840"/>
    </source>
</evidence>
<comment type="similarity">
    <text evidence="1 8">Belongs to the class-I aminoacyl-tRNA synthetase family.</text>
</comment>
<dbReference type="PANTHER" id="PTHR43740:SF2">
    <property type="entry name" value="LEUCINE--TRNA LIGASE, MITOCHONDRIAL"/>
    <property type="match status" value="1"/>
</dbReference>
<feature type="region of interest" description="Disordered" evidence="9">
    <location>
        <begin position="422"/>
        <end position="442"/>
    </location>
</feature>
<evidence type="ECO:0000256" key="4">
    <source>
        <dbReference type="ARBA" id="ARBA00022741"/>
    </source>
</evidence>
<evidence type="ECO:0000313" key="12">
    <source>
        <dbReference type="Proteomes" id="UP000403266"/>
    </source>
</evidence>
<feature type="domain" description="Aminoacyl-tRNA synthetase class Ia" evidence="10">
    <location>
        <begin position="9"/>
        <end position="212"/>
    </location>
</feature>
<accession>A0A5N7MWG2</accession>
<dbReference type="GO" id="GO:0005829">
    <property type="term" value="C:cytosol"/>
    <property type="evidence" value="ECO:0007669"/>
    <property type="project" value="TreeGrafter"/>
</dbReference>
<dbReference type="EMBL" id="VOSK01000599">
    <property type="protein sequence ID" value="MPR31248.1"/>
    <property type="molecule type" value="Genomic_DNA"/>
</dbReference>